<dbReference type="PANTHER" id="PTHR19316:SF18">
    <property type="entry name" value="HSP70-BINDING PROTEIN 1"/>
    <property type="match status" value="1"/>
</dbReference>
<dbReference type="PANTHER" id="PTHR19316">
    <property type="entry name" value="PROTEIN FOLDING REGULATOR"/>
    <property type="match status" value="1"/>
</dbReference>
<dbReference type="Pfam" id="PF08609">
    <property type="entry name" value="Fes1"/>
    <property type="match status" value="1"/>
</dbReference>
<keyword evidence="4" id="KW-0677">Repeat</keyword>
<gene>
    <name evidence="6" type="ORF">HG537_0B02360</name>
</gene>
<dbReference type="EMBL" id="CP059268">
    <property type="protein sequence ID" value="QLQ78888.1"/>
    <property type="molecule type" value="Genomic_DNA"/>
</dbReference>
<evidence type="ECO:0000256" key="4">
    <source>
        <dbReference type="ARBA" id="ARBA00022737"/>
    </source>
</evidence>
<dbReference type="Gene3D" id="1.25.10.10">
    <property type="entry name" value="Leucine-rich Repeat Variant"/>
    <property type="match status" value="1"/>
</dbReference>
<dbReference type="InterPro" id="IPR013918">
    <property type="entry name" value="Nucleotide_exch_fac_Fes1"/>
</dbReference>
<accession>A0A7H9HM74</accession>
<dbReference type="Proteomes" id="UP000510647">
    <property type="component" value="Chromosome 2"/>
</dbReference>
<dbReference type="AlphaFoldDB" id="A0A7H9HM74"/>
<feature type="domain" description="Nucleotide exchange factor Fes1" evidence="5">
    <location>
        <begin position="1"/>
        <end position="82"/>
    </location>
</feature>
<evidence type="ECO:0000313" key="6">
    <source>
        <dbReference type="EMBL" id="QLQ78888.1"/>
    </source>
</evidence>
<dbReference type="SUPFAM" id="SSF48371">
    <property type="entry name" value="ARM repeat"/>
    <property type="match status" value="1"/>
</dbReference>
<evidence type="ECO:0000256" key="3">
    <source>
        <dbReference type="ARBA" id="ARBA00020719"/>
    </source>
</evidence>
<sequence>MEKLLHWSIANAQGDKEAIEKAGQPDPKLLQQLFGGGGPDDPTLMKEAIAVVRNPEAEMESKLIAMDNFEMLIENLDNANNIENLKLWTPLLETLSDPDEELRASVLSVIGTAAQNNLPTQNSFLKQEKGLSRLIKIAGCDSECLNVRCKALYALSNLVRNHPELADEFVKLNGLDIIAPILTDLNVKSKLKTRALSLLTAYLTAVQISEGLVSTLRKDNVLPSAISSLKLEDDIAILDRVLNFLSHLISAGVKFTEQETVELRNNIGRIKIFKDRLNEEDYSTVERAI</sequence>
<protein>
    <recommendedName>
        <fullName evidence="3">Hsp70 nucleotide exchange factor FES1</fullName>
    </recommendedName>
    <alternativeName>
        <fullName evidence="2">Hsp70 nucleotide exchange factor fes1</fullName>
    </alternativeName>
</protein>
<dbReference type="OrthoDB" id="10250458at2759"/>
<dbReference type="InterPro" id="IPR050693">
    <property type="entry name" value="Hsp70_NEF-Inhibitors"/>
</dbReference>
<comment type="similarity">
    <text evidence="1">Belongs to the FES1 family.</text>
</comment>
<dbReference type="GO" id="GO:0005783">
    <property type="term" value="C:endoplasmic reticulum"/>
    <property type="evidence" value="ECO:0007669"/>
    <property type="project" value="TreeGrafter"/>
</dbReference>
<dbReference type="InterPro" id="IPR011989">
    <property type="entry name" value="ARM-like"/>
</dbReference>
<evidence type="ECO:0000256" key="1">
    <source>
        <dbReference type="ARBA" id="ARBA00011045"/>
    </source>
</evidence>
<dbReference type="GO" id="GO:0000774">
    <property type="term" value="F:adenyl-nucleotide exchange factor activity"/>
    <property type="evidence" value="ECO:0007669"/>
    <property type="project" value="TreeGrafter"/>
</dbReference>
<evidence type="ECO:0000259" key="5">
    <source>
        <dbReference type="Pfam" id="PF08609"/>
    </source>
</evidence>
<evidence type="ECO:0000256" key="2">
    <source>
        <dbReference type="ARBA" id="ARBA00015214"/>
    </source>
</evidence>
<name>A0A7H9HM74_9SACH</name>
<organism evidence="6 7">
    <name type="scientific">Torulaspora globosa</name>
    <dbReference type="NCBI Taxonomy" id="48254"/>
    <lineage>
        <taxon>Eukaryota</taxon>
        <taxon>Fungi</taxon>
        <taxon>Dikarya</taxon>
        <taxon>Ascomycota</taxon>
        <taxon>Saccharomycotina</taxon>
        <taxon>Saccharomycetes</taxon>
        <taxon>Saccharomycetales</taxon>
        <taxon>Saccharomycetaceae</taxon>
        <taxon>Torulaspora</taxon>
    </lineage>
</organism>
<dbReference type="InterPro" id="IPR016024">
    <property type="entry name" value="ARM-type_fold"/>
</dbReference>
<reference evidence="6 7" key="1">
    <citation type="submission" date="2020-06" db="EMBL/GenBank/DDBJ databases">
        <title>The yeast mating-type switching endonuclease HO is a domesticated member of an unorthodox homing genetic element family.</title>
        <authorList>
            <person name="Coughlan A.Y."/>
            <person name="Lombardi L."/>
            <person name="Braun-Galleani S."/>
            <person name="Martos A.R."/>
            <person name="Galeote V."/>
            <person name="Bigey F."/>
            <person name="Dequin S."/>
            <person name="Byrne K.P."/>
            <person name="Wolfe K.H."/>
        </authorList>
    </citation>
    <scope>NUCLEOTIDE SEQUENCE [LARGE SCALE GENOMIC DNA]</scope>
    <source>
        <strain evidence="6 7">CBS2947</strain>
    </source>
</reference>
<proteinExistence type="inferred from homology"/>
<keyword evidence="7" id="KW-1185">Reference proteome</keyword>
<evidence type="ECO:0000313" key="7">
    <source>
        <dbReference type="Proteomes" id="UP000510647"/>
    </source>
</evidence>